<dbReference type="InterPro" id="IPR012132">
    <property type="entry name" value="GMC_OxRdtase"/>
</dbReference>
<evidence type="ECO:0000256" key="1">
    <source>
        <dbReference type="ARBA" id="ARBA00001974"/>
    </source>
</evidence>
<gene>
    <name evidence="6" type="ORF">IL334_007593</name>
</gene>
<evidence type="ECO:0000313" key="6">
    <source>
        <dbReference type="EMBL" id="WRT70595.1"/>
    </source>
</evidence>
<dbReference type="SUPFAM" id="SSF54373">
    <property type="entry name" value="FAD-linked reductases, C-terminal domain"/>
    <property type="match status" value="1"/>
</dbReference>
<dbReference type="PROSITE" id="PS00624">
    <property type="entry name" value="GMC_OXRED_2"/>
    <property type="match status" value="1"/>
</dbReference>
<dbReference type="Proteomes" id="UP001329825">
    <property type="component" value="Chromosome 11"/>
</dbReference>
<dbReference type="Pfam" id="PF00732">
    <property type="entry name" value="GMC_oxred_N"/>
    <property type="match status" value="1"/>
</dbReference>
<comment type="similarity">
    <text evidence="2 3">Belongs to the GMC oxidoreductase family.</text>
</comment>
<feature type="domain" description="Glucose-methanol-choline oxidoreductase N-terminal" evidence="5">
    <location>
        <begin position="273"/>
        <end position="287"/>
    </location>
</feature>
<evidence type="ECO:0000259" key="5">
    <source>
        <dbReference type="PROSITE" id="PS00624"/>
    </source>
</evidence>
<dbReference type="GeneID" id="87959723"/>
<accession>A0ABZ1DB83</accession>
<dbReference type="PROSITE" id="PS00623">
    <property type="entry name" value="GMC_OXRED_1"/>
    <property type="match status" value="1"/>
</dbReference>
<dbReference type="PIRSF" id="PIRSF000137">
    <property type="entry name" value="Alcohol_oxidase"/>
    <property type="match status" value="1"/>
</dbReference>
<dbReference type="RefSeq" id="XP_062795334.1">
    <property type="nucleotide sequence ID" value="XM_062939283.1"/>
</dbReference>
<dbReference type="Gene3D" id="3.50.50.60">
    <property type="entry name" value="FAD/NAD(P)-binding domain"/>
    <property type="match status" value="1"/>
</dbReference>
<dbReference type="PROSITE" id="PS51257">
    <property type="entry name" value="PROKAR_LIPOPROTEIN"/>
    <property type="match status" value="1"/>
</dbReference>
<dbReference type="InterPro" id="IPR036188">
    <property type="entry name" value="FAD/NAD-bd_sf"/>
</dbReference>
<dbReference type="Gene3D" id="3.30.560.10">
    <property type="entry name" value="Glucose Oxidase, domain 3"/>
    <property type="match status" value="1"/>
</dbReference>
<evidence type="ECO:0000259" key="4">
    <source>
        <dbReference type="PROSITE" id="PS00623"/>
    </source>
</evidence>
<keyword evidence="3" id="KW-0285">Flavoprotein</keyword>
<comment type="cofactor">
    <cofactor evidence="1">
        <name>FAD</name>
        <dbReference type="ChEBI" id="CHEBI:57692"/>
    </cofactor>
</comment>
<evidence type="ECO:0000256" key="2">
    <source>
        <dbReference type="ARBA" id="ARBA00010790"/>
    </source>
</evidence>
<reference evidence="6 7" key="1">
    <citation type="submission" date="2024-01" db="EMBL/GenBank/DDBJ databases">
        <title>Comparative genomics of Cryptococcus and Kwoniella reveals pathogenesis evolution and contrasting modes of karyotype evolution via chromosome fusion or intercentromeric recombination.</title>
        <authorList>
            <person name="Coelho M.A."/>
            <person name="David-Palma M."/>
            <person name="Shea T."/>
            <person name="Bowers K."/>
            <person name="McGinley-Smith S."/>
            <person name="Mohammad A.W."/>
            <person name="Gnirke A."/>
            <person name="Yurkov A.M."/>
            <person name="Nowrousian M."/>
            <person name="Sun S."/>
            <person name="Cuomo C.A."/>
            <person name="Heitman J."/>
        </authorList>
    </citation>
    <scope>NUCLEOTIDE SEQUENCE [LARGE SCALE GENOMIC DNA]</scope>
    <source>
        <strain evidence="6">CBS 11374</strain>
    </source>
</reference>
<protein>
    <recommendedName>
        <fullName evidence="4 5">Glucose-methanol-choline oxidoreductase N-terminal domain-containing protein</fullName>
    </recommendedName>
</protein>
<dbReference type="InterPro" id="IPR000172">
    <property type="entry name" value="GMC_OxRdtase_N"/>
</dbReference>
<keyword evidence="3" id="KW-0274">FAD</keyword>
<dbReference type="PANTHER" id="PTHR11552">
    <property type="entry name" value="GLUCOSE-METHANOL-CHOLINE GMC OXIDOREDUCTASE"/>
    <property type="match status" value="1"/>
</dbReference>
<name>A0ABZ1DB83_9TREE</name>
<dbReference type="InterPro" id="IPR007867">
    <property type="entry name" value="GMC_OxRtase_C"/>
</dbReference>
<keyword evidence="7" id="KW-1185">Reference proteome</keyword>
<dbReference type="Pfam" id="PF05199">
    <property type="entry name" value="GMC_oxred_C"/>
    <property type="match status" value="1"/>
</dbReference>
<sequence>MSRYPNEVDIIICGGGGAGCILASRLAEELPRLQILLIERGGDDREVKRLERPLDSLFWLFSDNPYLQWLECEGQDELKGRKPRIPVGNILGGGTSINTLMYNTGAASDYDDWNQPGWSFEDMKPLIKKSVDYDVPLRDPSKDVHTRGGAFGVSLGGHQMTWGNDFCETWKEVRPDMEILDSITTYRHGNAVGRQPKMITGQGRRSTVAEAYLHKRQSPLKNLAVVTGLTVSRTIVEGGRAVGVEVLESAPYAGKEKSRKVIKARKLVVLACGALGSPGILERSGLGDPNVLTKAGVEVLADLPGVGRELDDHQLVCPMYHISDDIDSFDDYARGVESIKTAVDEEWERTGKGIGASNGFDWGYKIRPNAEEIDKMGSTFKDYWKRVGADKPDKALYSNVIFPYFYSYKPRPKEGKYMCIGGFHNYPASRGSIHITSSDPFLSPRVNAGLLNHPADMPVHIWHYKIQREVVRRLPFYRGELAGCHPNFDETSNARLRSPGEFSDPAEVIAQAKSVSRIEYSAEDDQKIDEWVRDSVATAYHTMSTCPMRKREDEGVVDARLDVYGVKGLKVADLSICPSNVGSNTTSVVLLIAEKAVNLIVEEMNGGIAPITEWVKSKL</sequence>
<organism evidence="6 7">
    <name type="scientific">Kwoniella shivajii</name>
    <dbReference type="NCBI Taxonomy" id="564305"/>
    <lineage>
        <taxon>Eukaryota</taxon>
        <taxon>Fungi</taxon>
        <taxon>Dikarya</taxon>
        <taxon>Basidiomycota</taxon>
        <taxon>Agaricomycotina</taxon>
        <taxon>Tremellomycetes</taxon>
        <taxon>Tremellales</taxon>
        <taxon>Cryptococcaceae</taxon>
        <taxon>Kwoniella</taxon>
    </lineage>
</organism>
<dbReference type="PANTHER" id="PTHR11552:SF78">
    <property type="entry name" value="GLUCOSE-METHANOL-CHOLINE OXIDOREDUCTASE N-TERMINAL DOMAIN-CONTAINING PROTEIN"/>
    <property type="match status" value="1"/>
</dbReference>
<evidence type="ECO:0000256" key="3">
    <source>
        <dbReference type="RuleBase" id="RU003968"/>
    </source>
</evidence>
<dbReference type="SUPFAM" id="SSF51905">
    <property type="entry name" value="FAD/NAD(P)-binding domain"/>
    <property type="match status" value="1"/>
</dbReference>
<feature type="domain" description="Glucose-methanol-choline oxidoreductase N-terminal" evidence="4">
    <location>
        <begin position="88"/>
        <end position="111"/>
    </location>
</feature>
<dbReference type="EMBL" id="CP141891">
    <property type="protein sequence ID" value="WRT70595.1"/>
    <property type="molecule type" value="Genomic_DNA"/>
</dbReference>
<evidence type="ECO:0000313" key="7">
    <source>
        <dbReference type="Proteomes" id="UP001329825"/>
    </source>
</evidence>
<proteinExistence type="inferred from homology"/>